<comment type="subunit">
    <text evidence="5">Homodimer.</text>
</comment>
<dbReference type="InterPro" id="IPR013083">
    <property type="entry name" value="Znf_RING/FYVE/PHD"/>
</dbReference>
<proteinExistence type="inferred from homology"/>
<dbReference type="GO" id="GO:0061630">
    <property type="term" value="F:ubiquitin protein ligase activity"/>
    <property type="evidence" value="ECO:0007669"/>
    <property type="project" value="UniProtKB-EC"/>
</dbReference>
<keyword evidence="17" id="KW-0472">Membrane</keyword>
<dbReference type="GO" id="GO:0005634">
    <property type="term" value="C:nucleus"/>
    <property type="evidence" value="ECO:0007669"/>
    <property type="project" value="UniProtKB-SubCell"/>
</dbReference>
<evidence type="ECO:0000256" key="14">
    <source>
        <dbReference type="ARBA" id="ARBA00022989"/>
    </source>
</evidence>
<evidence type="ECO:0000256" key="25">
    <source>
        <dbReference type="SAM" id="MobiDB-lite"/>
    </source>
</evidence>
<evidence type="ECO:0000256" key="6">
    <source>
        <dbReference type="ARBA" id="ARBA00022448"/>
    </source>
</evidence>
<dbReference type="Gene3D" id="1.25.40.10">
    <property type="entry name" value="Tetratricopeptide repeat domain"/>
    <property type="match status" value="1"/>
</dbReference>
<evidence type="ECO:0000256" key="22">
    <source>
        <dbReference type="ARBA" id="ARBA00034438"/>
    </source>
</evidence>
<keyword evidence="6" id="KW-0813">Transport</keyword>
<dbReference type="FunFam" id="4.10.280.10:FF:000032">
    <property type="entry name" value="Transcription factor bHLH123 family"/>
    <property type="match status" value="1"/>
</dbReference>
<dbReference type="GO" id="GO:0003677">
    <property type="term" value="F:DNA binding"/>
    <property type="evidence" value="ECO:0007669"/>
    <property type="project" value="UniProtKB-KW"/>
</dbReference>
<keyword evidence="7" id="KW-0808">Transferase</keyword>
<keyword evidence="14" id="KW-1133">Transmembrane helix</keyword>
<evidence type="ECO:0000256" key="3">
    <source>
        <dbReference type="ARBA" id="ARBA00004906"/>
    </source>
</evidence>
<sequence>MASSLRFTVTSLPSSPYLIPRRRSFTPIRCGPRDNRGPLVKGRILSTEAIQAIQTLKRAYRNTSSSTTTTQIQLPSLTRLIKSDLLAALRELLRQDQCTLALHVLSTVRSEYPPPDLALYADVVAALARNRQLDEIDRLIGELDEIDCDEEKALVRLIKGVITAERRESTVRICALMKENGVGSKKRVGEYLVKVLSKGLRRFGEVSLALEVEREFCELSRVNVDNVRSNPSPAAAPPQEDAWISSYQKLLPHWHSVSLSHQHSTLPISISRVNQFDAARLDIEMSAMLKEQLVKVFSLMKPGMLFQYEPELDAFLEFLIWRFSIWVDKPTPGIALMNLRYRDERATEIRGKVRTGLEGPGLTVAQKMWYCIATVGGQYIWSRLQSFSAFRRWGDSEQRPLARRVWGLMQRIEALYKAASFGNLLIFLYTGRYRNLIERALRARLVYESPNMNRAVSFEYMNRQLVWNEFSEMLLLLLPLLNSSTVKSFLHPFSKDKSSSSTEDDSTCPICRASPTLPYLALPCQHRYCYYCLRTRCAATPSFRCSRCSEPVVAMQRQGSVVQHKTHSQGGLSGEEERFGPTPSHYQTKKLENWENQILNPSSSPVVDVKQEVTHQSNNNLYGHGDHEEFQASSPAAAAAWSQMIPVSSPRSCITSLSSSTTNNNNSMLDFSYNTAADHHHGTTTAKSNPQPNLDHSSECNSTATGGVSKKARVQPSSSSSQPPLKVRKEKLGDRITALHQLVSPFGKTDTASVLLEAIGYIRFLQGQIEALSSPYLGTAASSNMRNQQSVQGERNCAFPEDQGQDNQDKPKDLRSRGLCLVPVSCTQQVGSDNGADYWAPAFGSGF</sequence>
<accession>A0A1R3G7H5</accession>
<keyword evidence="18" id="KW-0576">Peroxisome</keyword>
<evidence type="ECO:0000256" key="17">
    <source>
        <dbReference type="ARBA" id="ARBA00023136"/>
    </source>
</evidence>
<keyword evidence="9" id="KW-0479">Metal-binding</keyword>
<dbReference type="EMBL" id="AWWV01015045">
    <property type="protein sequence ID" value="OMO54022.1"/>
    <property type="molecule type" value="Genomic_DNA"/>
</dbReference>
<evidence type="ECO:0000256" key="23">
    <source>
        <dbReference type="ARBA" id="ARBA00034523"/>
    </source>
</evidence>
<feature type="compositionally biased region" description="Low complexity" evidence="25">
    <location>
        <begin position="715"/>
        <end position="724"/>
    </location>
</feature>
<feature type="domain" description="RING-type" evidence="26">
    <location>
        <begin position="508"/>
        <end position="549"/>
    </location>
</feature>
<dbReference type="GO" id="GO:0005778">
    <property type="term" value="C:peroxisomal membrane"/>
    <property type="evidence" value="ECO:0007669"/>
    <property type="project" value="UniProtKB-SubCell"/>
</dbReference>
<reference evidence="28 29" key="1">
    <citation type="submission" date="2013-09" db="EMBL/GenBank/DDBJ databases">
        <title>Corchorus capsularis genome sequencing.</title>
        <authorList>
            <person name="Alam M."/>
            <person name="Haque M.S."/>
            <person name="Islam M.S."/>
            <person name="Emdad E.M."/>
            <person name="Islam M.M."/>
            <person name="Ahmed B."/>
            <person name="Halim A."/>
            <person name="Hossen Q.M.M."/>
            <person name="Hossain M.Z."/>
            <person name="Ahmed R."/>
            <person name="Khan M.M."/>
            <person name="Islam R."/>
            <person name="Rashid M.M."/>
            <person name="Khan S.A."/>
            <person name="Rahman M.S."/>
            <person name="Alam M."/>
        </authorList>
    </citation>
    <scope>NUCLEOTIDE SEQUENCE [LARGE SCALE GENOMIC DNA]</scope>
    <source>
        <strain evidence="29">cv. CVL-1</strain>
        <tissue evidence="28">Whole seedling</tissue>
    </source>
</reference>
<keyword evidence="13" id="KW-0653">Protein transport</keyword>
<dbReference type="OrthoDB" id="1701437at2759"/>
<evidence type="ECO:0000256" key="19">
    <source>
        <dbReference type="ARBA" id="ARBA00023163"/>
    </source>
</evidence>
<evidence type="ECO:0000256" key="10">
    <source>
        <dbReference type="ARBA" id="ARBA00022771"/>
    </source>
</evidence>
<dbReference type="InterPro" id="IPR001841">
    <property type="entry name" value="Znf_RING"/>
</dbReference>
<evidence type="ECO:0000256" key="16">
    <source>
        <dbReference type="ARBA" id="ARBA00023125"/>
    </source>
</evidence>
<dbReference type="InterPro" id="IPR025654">
    <property type="entry name" value="PEX2/10"/>
</dbReference>
<dbReference type="InterPro" id="IPR011990">
    <property type="entry name" value="TPR-like_helical_dom_sf"/>
</dbReference>
<dbReference type="PANTHER" id="PTHR48178">
    <property type="entry name" value="PEROXISOME BIOGENESIS FACTOR 2"/>
    <property type="match status" value="1"/>
</dbReference>
<keyword evidence="12" id="KW-0862">Zinc</keyword>
<feature type="region of interest" description="Disordered" evidence="25">
    <location>
        <begin position="679"/>
        <end position="727"/>
    </location>
</feature>
<dbReference type="InterPro" id="IPR045239">
    <property type="entry name" value="bHLH95_bHLH"/>
</dbReference>
<evidence type="ECO:0000256" key="21">
    <source>
        <dbReference type="ARBA" id="ARBA00032511"/>
    </source>
</evidence>
<evidence type="ECO:0000256" key="7">
    <source>
        <dbReference type="ARBA" id="ARBA00022679"/>
    </source>
</evidence>
<keyword evidence="10 24" id="KW-0863">Zinc-finger</keyword>
<evidence type="ECO:0000259" key="27">
    <source>
        <dbReference type="PROSITE" id="PS50888"/>
    </source>
</evidence>
<dbReference type="InterPro" id="IPR036638">
    <property type="entry name" value="HLH_DNA-bd_sf"/>
</dbReference>
<dbReference type="SUPFAM" id="SSF57850">
    <property type="entry name" value="RING/U-box"/>
    <property type="match status" value="1"/>
</dbReference>
<keyword evidence="8" id="KW-0812">Transmembrane</keyword>
<evidence type="ECO:0000259" key="26">
    <source>
        <dbReference type="PROSITE" id="PS50089"/>
    </source>
</evidence>
<keyword evidence="11" id="KW-0833">Ubl conjugation pathway</keyword>
<dbReference type="Gene3D" id="4.10.280.10">
    <property type="entry name" value="Helix-loop-helix DNA-binding domain"/>
    <property type="match status" value="1"/>
</dbReference>
<dbReference type="Proteomes" id="UP000188268">
    <property type="component" value="Unassembled WGS sequence"/>
</dbReference>
<dbReference type="PROSITE" id="PS50089">
    <property type="entry name" value="ZF_RING_2"/>
    <property type="match status" value="1"/>
</dbReference>
<keyword evidence="19" id="KW-0804">Transcription</keyword>
<evidence type="ECO:0000256" key="9">
    <source>
        <dbReference type="ARBA" id="ARBA00022723"/>
    </source>
</evidence>
<evidence type="ECO:0000256" key="13">
    <source>
        <dbReference type="ARBA" id="ARBA00022927"/>
    </source>
</evidence>
<dbReference type="PROSITE" id="PS50888">
    <property type="entry name" value="BHLH"/>
    <property type="match status" value="1"/>
</dbReference>
<evidence type="ECO:0000256" key="8">
    <source>
        <dbReference type="ARBA" id="ARBA00022692"/>
    </source>
</evidence>
<keyword evidence="15" id="KW-0805">Transcription regulation</keyword>
<dbReference type="InterPro" id="IPR017907">
    <property type="entry name" value="Znf_RING_CS"/>
</dbReference>
<dbReference type="PROSITE" id="PS00518">
    <property type="entry name" value="ZF_RING_1"/>
    <property type="match status" value="1"/>
</dbReference>
<comment type="caution">
    <text evidence="28">The sequence shown here is derived from an EMBL/GenBank/DDBJ whole genome shotgun (WGS) entry which is preliminary data.</text>
</comment>
<evidence type="ECO:0000256" key="4">
    <source>
        <dbReference type="ARBA" id="ARBA00008704"/>
    </source>
</evidence>
<dbReference type="Pfam" id="PF04757">
    <property type="entry name" value="Pex2_Pex12"/>
    <property type="match status" value="1"/>
</dbReference>
<keyword evidence="29" id="KW-1185">Reference proteome</keyword>
<evidence type="ECO:0000313" key="28">
    <source>
        <dbReference type="EMBL" id="OMO54022.1"/>
    </source>
</evidence>
<dbReference type="GO" id="GO:0008270">
    <property type="term" value="F:zinc ion binding"/>
    <property type="evidence" value="ECO:0007669"/>
    <property type="project" value="UniProtKB-KW"/>
</dbReference>
<dbReference type="CDD" id="cd11393">
    <property type="entry name" value="bHLH_AtbHLH_like"/>
    <property type="match status" value="1"/>
</dbReference>
<keyword evidence="20" id="KW-0539">Nucleus</keyword>
<dbReference type="InterPro" id="IPR045859">
    <property type="entry name" value="RING-HC_PEX2"/>
</dbReference>
<evidence type="ECO:0000256" key="20">
    <source>
        <dbReference type="ARBA" id="ARBA00023242"/>
    </source>
</evidence>
<comment type="similarity">
    <text evidence="4">Belongs to the pex2/pex10/pex12 family.</text>
</comment>
<dbReference type="SUPFAM" id="SSF47459">
    <property type="entry name" value="HLH, helix-loop-helix DNA-binding domain"/>
    <property type="match status" value="1"/>
</dbReference>
<dbReference type="STRING" id="210143.A0A1R3G7H5"/>
<evidence type="ECO:0000256" key="15">
    <source>
        <dbReference type="ARBA" id="ARBA00023015"/>
    </source>
</evidence>
<dbReference type="Gramene" id="OMO54022">
    <property type="protein sequence ID" value="OMO54022"/>
    <property type="gene ID" value="CCACVL1_28111"/>
</dbReference>
<dbReference type="Gene3D" id="3.30.40.10">
    <property type="entry name" value="Zinc/RING finger domain, C3HC4 (zinc finger)"/>
    <property type="match status" value="1"/>
</dbReference>
<dbReference type="AlphaFoldDB" id="A0A1R3G7H5"/>
<evidence type="ECO:0000256" key="5">
    <source>
        <dbReference type="ARBA" id="ARBA00011738"/>
    </source>
</evidence>
<feature type="compositionally biased region" description="Polar residues" evidence="25">
    <location>
        <begin position="783"/>
        <end position="793"/>
    </location>
</feature>
<dbReference type="GO" id="GO:0046983">
    <property type="term" value="F:protein dimerization activity"/>
    <property type="evidence" value="ECO:0007669"/>
    <property type="project" value="InterPro"/>
</dbReference>
<name>A0A1R3G7H5_COCAP</name>
<dbReference type="GO" id="GO:0016558">
    <property type="term" value="P:protein import into peroxisome matrix"/>
    <property type="evidence" value="ECO:0007669"/>
    <property type="project" value="InterPro"/>
</dbReference>
<evidence type="ECO:0000256" key="18">
    <source>
        <dbReference type="ARBA" id="ARBA00023140"/>
    </source>
</evidence>
<evidence type="ECO:0000313" key="29">
    <source>
        <dbReference type="Proteomes" id="UP000188268"/>
    </source>
</evidence>
<evidence type="ECO:0000256" key="12">
    <source>
        <dbReference type="ARBA" id="ARBA00022833"/>
    </source>
</evidence>
<dbReference type="PANTHER" id="PTHR48178:SF1">
    <property type="entry name" value="PEROXISOME BIOGENESIS FACTOR 2"/>
    <property type="match status" value="1"/>
</dbReference>
<comment type="pathway">
    <text evidence="3">Protein modification; protein ubiquitination.</text>
</comment>
<evidence type="ECO:0000256" key="1">
    <source>
        <dbReference type="ARBA" id="ARBA00004123"/>
    </source>
</evidence>
<feature type="domain" description="BHLH" evidence="27">
    <location>
        <begin position="716"/>
        <end position="765"/>
    </location>
</feature>
<gene>
    <name evidence="28" type="ORF">CCACVL1_28111</name>
</gene>
<feature type="compositionally biased region" description="Polar residues" evidence="25">
    <location>
        <begin position="687"/>
        <end position="706"/>
    </location>
</feature>
<comment type="catalytic activity">
    <reaction evidence="22">
        <text>[E2 ubiquitin-conjugating enzyme]-S-ubiquitinyl-L-cysteine + [acceptor protein]-L-cysteine = [E2 ubiquitin-conjugating enzyme]-L-cysteine + [acceptor protein]-S-ubiquitinyl-L-cysteine.</text>
        <dbReference type="EC" id="2.3.2.36"/>
    </reaction>
</comment>
<feature type="region of interest" description="Disordered" evidence="25">
    <location>
        <begin position="783"/>
        <end position="814"/>
    </location>
</feature>
<dbReference type="EC" id="2.3.2.36" evidence="23"/>
<evidence type="ECO:0000256" key="2">
    <source>
        <dbReference type="ARBA" id="ARBA00004585"/>
    </source>
</evidence>
<dbReference type="InterPro" id="IPR006845">
    <property type="entry name" value="Pex_N"/>
</dbReference>
<evidence type="ECO:0000256" key="11">
    <source>
        <dbReference type="ARBA" id="ARBA00022786"/>
    </source>
</evidence>
<protein>
    <recommendedName>
        <fullName evidence="23">RING-type E3 ubiquitin transferase (cysteine targeting)</fullName>
        <ecNumber evidence="23">2.3.2.36</ecNumber>
    </recommendedName>
    <alternativeName>
        <fullName evidence="21">Peroxin-2</fullName>
    </alternativeName>
</protein>
<comment type="subcellular location">
    <subcellularLocation>
        <location evidence="1">Nucleus</location>
    </subcellularLocation>
    <subcellularLocation>
        <location evidence="2">Peroxisome membrane</location>
        <topology evidence="2">Multi-pass membrane protein</topology>
    </subcellularLocation>
</comment>
<dbReference type="CDD" id="cd16526">
    <property type="entry name" value="RING-HC_PEX2"/>
    <property type="match status" value="1"/>
</dbReference>
<evidence type="ECO:0000256" key="24">
    <source>
        <dbReference type="PROSITE-ProRule" id="PRU00175"/>
    </source>
</evidence>
<dbReference type="InterPro" id="IPR011598">
    <property type="entry name" value="bHLH_dom"/>
</dbReference>
<feature type="region of interest" description="Disordered" evidence="25">
    <location>
        <begin position="560"/>
        <end position="586"/>
    </location>
</feature>
<organism evidence="28 29">
    <name type="scientific">Corchorus capsularis</name>
    <name type="common">Jute</name>
    <dbReference type="NCBI Taxonomy" id="210143"/>
    <lineage>
        <taxon>Eukaryota</taxon>
        <taxon>Viridiplantae</taxon>
        <taxon>Streptophyta</taxon>
        <taxon>Embryophyta</taxon>
        <taxon>Tracheophyta</taxon>
        <taxon>Spermatophyta</taxon>
        <taxon>Magnoliopsida</taxon>
        <taxon>eudicotyledons</taxon>
        <taxon>Gunneridae</taxon>
        <taxon>Pentapetalae</taxon>
        <taxon>rosids</taxon>
        <taxon>malvids</taxon>
        <taxon>Malvales</taxon>
        <taxon>Malvaceae</taxon>
        <taxon>Grewioideae</taxon>
        <taxon>Apeibeae</taxon>
        <taxon>Corchorus</taxon>
    </lineage>
</organism>
<keyword evidence="16" id="KW-0238">DNA-binding</keyword>